<evidence type="ECO:0000313" key="3">
    <source>
        <dbReference type="Proteomes" id="UP000887560"/>
    </source>
</evidence>
<protein>
    <submittedName>
        <fullName evidence="4">Uncharacterized protein</fullName>
    </submittedName>
</protein>
<proteinExistence type="predicted"/>
<dbReference type="Proteomes" id="UP000887560">
    <property type="component" value="Unplaced"/>
</dbReference>
<evidence type="ECO:0000256" key="1">
    <source>
        <dbReference type="SAM" id="MobiDB-lite"/>
    </source>
</evidence>
<feature type="region of interest" description="Disordered" evidence="1">
    <location>
        <begin position="24"/>
        <end position="103"/>
    </location>
</feature>
<evidence type="ECO:0000256" key="2">
    <source>
        <dbReference type="SAM" id="SignalP"/>
    </source>
</evidence>
<keyword evidence="2" id="KW-0732">Signal</keyword>
<name>A0A915NHS9_9BILA</name>
<feature type="chain" id="PRO_5037709584" evidence="2">
    <location>
        <begin position="22"/>
        <end position="103"/>
    </location>
</feature>
<evidence type="ECO:0000313" key="4">
    <source>
        <dbReference type="WBParaSite" id="scf7180000418797.g2934"/>
    </source>
</evidence>
<feature type="compositionally biased region" description="Basic and acidic residues" evidence="1">
    <location>
        <begin position="52"/>
        <end position="73"/>
    </location>
</feature>
<sequence>MSKLFVVFVIFTIVLIQVCDSGRRKGTPIRARMGDHTVQRKKQRKGNPSRARTGDLRDDVAQDPSNIKEHEETNVENPGGIDNAGPSTTDQQTPQKRVKFVSI</sequence>
<feature type="signal peptide" evidence="2">
    <location>
        <begin position="1"/>
        <end position="21"/>
    </location>
</feature>
<keyword evidence="3" id="KW-1185">Reference proteome</keyword>
<organism evidence="3 4">
    <name type="scientific">Meloidogyne floridensis</name>
    <dbReference type="NCBI Taxonomy" id="298350"/>
    <lineage>
        <taxon>Eukaryota</taxon>
        <taxon>Metazoa</taxon>
        <taxon>Ecdysozoa</taxon>
        <taxon>Nematoda</taxon>
        <taxon>Chromadorea</taxon>
        <taxon>Rhabditida</taxon>
        <taxon>Tylenchina</taxon>
        <taxon>Tylenchomorpha</taxon>
        <taxon>Tylenchoidea</taxon>
        <taxon>Meloidogynidae</taxon>
        <taxon>Meloidogyninae</taxon>
        <taxon>Meloidogyne</taxon>
    </lineage>
</organism>
<reference evidence="4" key="1">
    <citation type="submission" date="2022-11" db="UniProtKB">
        <authorList>
            <consortium name="WormBaseParasite"/>
        </authorList>
    </citation>
    <scope>IDENTIFICATION</scope>
</reference>
<dbReference type="AlphaFoldDB" id="A0A915NHS9"/>
<feature type="compositionally biased region" description="Polar residues" evidence="1">
    <location>
        <begin position="85"/>
        <end position="95"/>
    </location>
</feature>
<accession>A0A915NHS9</accession>
<dbReference type="WBParaSite" id="scf7180000418797.g2934">
    <property type="protein sequence ID" value="scf7180000418797.g2934"/>
    <property type="gene ID" value="scf7180000418797.g2934"/>
</dbReference>